<dbReference type="Proteomes" id="UP001600165">
    <property type="component" value="Unassembled WGS sequence"/>
</dbReference>
<protein>
    <submittedName>
        <fullName evidence="2">S-layer homology domain-containing protein</fullName>
    </submittedName>
</protein>
<feature type="domain" description="SLH" evidence="1">
    <location>
        <begin position="99"/>
        <end position="161"/>
    </location>
</feature>
<sequence length="299" mass="32338">MNIEQDWSIRKTTTLIGALAAIATVPGLCWLSAEAQTVYPDVAADYWAQPFIQQLSQADILTGYPDGTFRPQQPIDRDEYAAVIRQAFETALTRSLPQGSTFEDVPENYWASTAIEEAYEMGFMDAPVPNEFEPQTEITRANAIVALVEGLSLQEAPVVAVPAATETVQPVRQRRRSPNRLAFPLASTAMMHLFAPPVTAATPAVAASSTSAAADIDLSQYYADADQIPAEAQDEVALATQNGLIVNYPDPTLLNPNQPISRGGAAALIHQALVYQNKLEPLPQTAEISQYILAPTETP</sequence>
<comment type="caution">
    <text evidence="2">The sequence shown here is derived from an EMBL/GenBank/DDBJ whole genome shotgun (WGS) entry which is preliminary data.</text>
</comment>
<dbReference type="PANTHER" id="PTHR43308">
    <property type="entry name" value="OUTER MEMBRANE PROTEIN ALPHA-RELATED"/>
    <property type="match status" value="1"/>
</dbReference>
<evidence type="ECO:0000259" key="1">
    <source>
        <dbReference type="PROSITE" id="PS51272"/>
    </source>
</evidence>
<dbReference type="EMBL" id="JBHZOL010000034">
    <property type="protein sequence ID" value="MFE4105799.1"/>
    <property type="molecule type" value="Genomic_DNA"/>
</dbReference>
<reference evidence="2 3" key="1">
    <citation type="submission" date="2024-10" db="EMBL/GenBank/DDBJ databases">
        <authorList>
            <person name="Ratan Roy A."/>
            <person name="Morales Sandoval P.H."/>
            <person name="De Los Santos Villalobos S."/>
            <person name="Chakraborty S."/>
            <person name="Mukherjee J."/>
        </authorList>
    </citation>
    <scope>NUCLEOTIDE SEQUENCE [LARGE SCALE GENOMIC DNA]</scope>
    <source>
        <strain evidence="2 3">S1</strain>
    </source>
</reference>
<feature type="domain" description="SLH" evidence="1">
    <location>
        <begin position="219"/>
        <end position="283"/>
    </location>
</feature>
<evidence type="ECO:0000313" key="3">
    <source>
        <dbReference type="Proteomes" id="UP001600165"/>
    </source>
</evidence>
<proteinExistence type="predicted"/>
<name>A0ABW6ICA1_9CYAN</name>
<dbReference type="Pfam" id="PF00395">
    <property type="entry name" value="SLH"/>
    <property type="match status" value="3"/>
</dbReference>
<organism evidence="2 3">
    <name type="scientific">Almyronema epifaneia S1</name>
    <dbReference type="NCBI Taxonomy" id="2991925"/>
    <lineage>
        <taxon>Bacteria</taxon>
        <taxon>Bacillati</taxon>
        <taxon>Cyanobacteriota</taxon>
        <taxon>Cyanophyceae</taxon>
        <taxon>Nodosilineales</taxon>
        <taxon>Nodosilineaceae</taxon>
        <taxon>Almyronema</taxon>
        <taxon>Almyronema epifaneia</taxon>
    </lineage>
</organism>
<dbReference type="PROSITE" id="PS51272">
    <property type="entry name" value="SLH"/>
    <property type="match status" value="3"/>
</dbReference>
<accession>A0ABW6ICA1</accession>
<dbReference type="RefSeq" id="WP_377962940.1">
    <property type="nucleotide sequence ID" value="NZ_JBHZOL010000034.1"/>
</dbReference>
<gene>
    <name evidence="2" type="ORF">ACFVKH_05890</name>
</gene>
<dbReference type="InterPro" id="IPR001119">
    <property type="entry name" value="SLH_dom"/>
</dbReference>
<dbReference type="InterPro" id="IPR051465">
    <property type="entry name" value="Cell_Envelope_Struct_Comp"/>
</dbReference>
<feature type="domain" description="SLH" evidence="1">
    <location>
        <begin position="35"/>
        <end position="98"/>
    </location>
</feature>
<keyword evidence="3" id="KW-1185">Reference proteome</keyword>
<evidence type="ECO:0000313" key="2">
    <source>
        <dbReference type="EMBL" id="MFE4105799.1"/>
    </source>
</evidence>
<dbReference type="PANTHER" id="PTHR43308:SF5">
    <property type="entry name" value="S-LAYER PROTEIN _ PEPTIDOGLYCAN ENDO-BETA-N-ACETYLGLUCOSAMINIDASE"/>
    <property type="match status" value="1"/>
</dbReference>